<feature type="domain" description="Protein kinase" evidence="10">
    <location>
        <begin position="13"/>
        <end position="87"/>
    </location>
</feature>
<evidence type="ECO:0000256" key="8">
    <source>
        <dbReference type="PIRSR" id="PIRSR630616-2"/>
    </source>
</evidence>
<evidence type="ECO:0000259" key="10">
    <source>
        <dbReference type="PROSITE" id="PS50011"/>
    </source>
</evidence>
<comment type="catalytic activity">
    <reaction evidence="6">
        <text>L-threonyl-[protein] + ATP = O-phospho-L-threonyl-[protein] + ADP + H(+)</text>
        <dbReference type="Rhea" id="RHEA:46608"/>
        <dbReference type="Rhea" id="RHEA-COMP:11060"/>
        <dbReference type="Rhea" id="RHEA-COMP:11605"/>
        <dbReference type="ChEBI" id="CHEBI:15378"/>
        <dbReference type="ChEBI" id="CHEBI:30013"/>
        <dbReference type="ChEBI" id="CHEBI:30616"/>
        <dbReference type="ChEBI" id="CHEBI:61977"/>
        <dbReference type="ChEBI" id="CHEBI:456216"/>
        <dbReference type="EC" id="2.7.11.1"/>
    </reaction>
</comment>
<keyword evidence="1" id="KW-0723">Serine/threonine-protein kinase</keyword>
<dbReference type="AlphaFoldDB" id="A0A820I8C1"/>
<comment type="caution">
    <text evidence="11">The sequence shown here is derived from an EMBL/GenBank/DDBJ whole genome shotgun (WGS) entry which is preliminary data.</text>
</comment>
<gene>
    <name evidence="11" type="ORF">OKA104_LOCUS46393</name>
</gene>
<evidence type="ECO:0000256" key="7">
    <source>
        <dbReference type="ARBA" id="ARBA00048679"/>
    </source>
</evidence>
<comment type="catalytic activity">
    <reaction evidence="7">
        <text>L-seryl-[protein] + ATP = O-phospho-L-seryl-[protein] + ADP + H(+)</text>
        <dbReference type="Rhea" id="RHEA:17989"/>
        <dbReference type="Rhea" id="RHEA-COMP:9863"/>
        <dbReference type="Rhea" id="RHEA-COMP:11604"/>
        <dbReference type="ChEBI" id="CHEBI:15378"/>
        <dbReference type="ChEBI" id="CHEBI:29999"/>
        <dbReference type="ChEBI" id="CHEBI:30616"/>
        <dbReference type="ChEBI" id="CHEBI:83421"/>
        <dbReference type="ChEBI" id="CHEBI:456216"/>
        <dbReference type="EC" id="2.7.11.1"/>
    </reaction>
</comment>
<proteinExistence type="predicted"/>
<name>A0A820I8C1_9BILA</name>
<dbReference type="SUPFAM" id="SSF56112">
    <property type="entry name" value="Protein kinase-like (PK-like)"/>
    <property type="match status" value="1"/>
</dbReference>
<dbReference type="PROSITE" id="PS00107">
    <property type="entry name" value="PROTEIN_KINASE_ATP"/>
    <property type="match status" value="1"/>
</dbReference>
<accession>A0A820I8C1</accession>
<dbReference type="GO" id="GO:0005524">
    <property type="term" value="F:ATP binding"/>
    <property type="evidence" value="ECO:0007669"/>
    <property type="project" value="UniProtKB-UniRule"/>
</dbReference>
<dbReference type="InterPro" id="IPR017441">
    <property type="entry name" value="Protein_kinase_ATP_BS"/>
</dbReference>
<keyword evidence="3 8" id="KW-0547">Nucleotide-binding</keyword>
<feature type="binding site" evidence="8 9">
    <location>
        <position position="42"/>
    </location>
    <ligand>
        <name>ATP</name>
        <dbReference type="ChEBI" id="CHEBI:30616"/>
    </ligand>
</feature>
<dbReference type="InterPro" id="IPR030616">
    <property type="entry name" value="Aur-like"/>
</dbReference>
<feature type="non-terminal residue" evidence="11">
    <location>
        <position position="1"/>
    </location>
</feature>
<dbReference type="PANTHER" id="PTHR24350">
    <property type="entry name" value="SERINE/THREONINE-PROTEIN KINASE IAL-RELATED"/>
    <property type="match status" value="1"/>
</dbReference>
<evidence type="ECO:0000256" key="5">
    <source>
        <dbReference type="ARBA" id="ARBA00022840"/>
    </source>
</evidence>
<keyword evidence="4" id="KW-0418">Kinase</keyword>
<dbReference type="EMBL" id="CAJOAY010016804">
    <property type="protein sequence ID" value="CAF4304700.1"/>
    <property type="molecule type" value="Genomic_DNA"/>
</dbReference>
<evidence type="ECO:0000256" key="3">
    <source>
        <dbReference type="ARBA" id="ARBA00022741"/>
    </source>
</evidence>
<reference evidence="11" key="1">
    <citation type="submission" date="2021-02" db="EMBL/GenBank/DDBJ databases">
        <authorList>
            <person name="Nowell W R."/>
        </authorList>
    </citation>
    <scope>NUCLEOTIDE SEQUENCE</scope>
</reference>
<evidence type="ECO:0000313" key="12">
    <source>
        <dbReference type="Proteomes" id="UP000663881"/>
    </source>
</evidence>
<organism evidence="11 12">
    <name type="scientific">Adineta steineri</name>
    <dbReference type="NCBI Taxonomy" id="433720"/>
    <lineage>
        <taxon>Eukaryota</taxon>
        <taxon>Metazoa</taxon>
        <taxon>Spiralia</taxon>
        <taxon>Gnathifera</taxon>
        <taxon>Rotifera</taxon>
        <taxon>Eurotatoria</taxon>
        <taxon>Bdelloidea</taxon>
        <taxon>Adinetida</taxon>
        <taxon>Adinetidae</taxon>
        <taxon>Adineta</taxon>
    </lineage>
</organism>
<dbReference type="InterPro" id="IPR011009">
    <property type="entry name" value="Kinase-like_dom_sf"/>
</dbReference>
<evidence type="ECO:0000256" key="6">
    <source>
        <dbReference type="ARBA" id="ARBA00047899"/>
    </source>
</evidence>
<protein>
    <recommendedName>
        <fullName evidence="10">Protein kinase domain-containing protein</fullName>
    </recommendedName>
</protein>
<evidence type="ECO:0000313" key="11">
    <source>
        <dbReference type="EMBL" id="CAF4304700.1"/>
    </source>
</evidence>
<evidence type="ECO:0000256" key="1">
    <source>
        <dbReference type="ARBA" id="ARBA00022527"/>
    </source>
</evidence>
<dbReference type="Gene3D" id="3.30.200.20">
    <property type="entry name" value="Phosphorylase Kinase, domain 1"/>
    <property type="match status" value="1"/>
</dbReference>
<dbReference type="Pfam" id="PF00069">
    <property type="entry name" value="Pkinase"/>
    <property type="match status" value="1"/>
</dbReference>
<keyword evidence="5 8" id="KW-0067">ATP-binding</keyword>
<dbReference type="InterPro" id="IPR000719">
    <property type="entry name" value="Prot_kinase_dom"/>
</dbReference>
<evidence type="ECO:0000256" key="2">
    <source>
        <dbReference type="ARBA" id="ARBA00022679"/>
    </source>
</evidence>
<dbReference type="GO" id="GO:0004674">
    <property type="term" value="F:protein serine/threonine kinase activity"/>
    <property type="evidence" value="ECO:0007669"/>
    <property type="project" value="UniProtKB-KW"/>
</dbReference>
<dbReference type="Proteomes" id="UP000663881">
    <property type="component" value="Unassembled WGS sequence"/>
</dbReference>
<evidence type="ECO:0000256" key="9">
    <source>
        <dbReference type="PROSITE-ProRule" id="PRU10141"/>
    </source>
</evidence>
<sequence>MIKHIPRKVKDKYEILGIVGEGAYGVVLEAREKESNKTVAIKYFKQTPGYFSKLHIIERELNILQSLRFENVVELIEWFRDKKRYFL</sequence>
<evidence type="ECO:0000256" key="4">
    <source>
        <dbReference type="ARBA" id="ARBA00022777"/>
    </source>
</evidence>
<keyword evidence="2" id="KW-0808">Transferase</keyword>
<dbReference type="PROSITE" id="PS50011">
    <property type="entry name" value="PROTEIN_KINASE_DOM"/>
    <property type="match status" value="1"/>
</dbReference>